<feature type="domain" description="Protein kinase" evidence="1">
    <location>
        <begin position="33"/>
        <end position="259"/>
    </location>
</feature>
<proteinExistence type="predicted"/>
<organism evidence="2 3">
    <name type="scientific">Bionectria ochroleuca</name>
    <name type="common">Gliocladium roseum</name>
    <dbReference type="NCBI Taxonomy" id="29856"/>
    <lineage>
        <taxon>Eukaryota</taxon>
        <taxon>Fungi</taxon>
        <taxon>Dikarya</taxon>
        <taxon>Ascomycota</taxon>
        <taxon>Pezizomycotina</taxon>
        <taxon>Sordariomycetes</taxon>
        <taxon>Hypocreomycetidae</taxon>
        <taxon>Hypocreales</taxon>
        <taxon>Bionectriaceae</taxon>
        <taxon>Clonostachys</taxon>
    </lineage>
</organism>
<protein>
    <recommendedName>
        <fullName evidence="1">Protein kinase domain-containing protein</fullName>
    </recommendedName>
</protein>
<comment type="caution">
    <text evidence="2">The sequence shown here is derived from an EMBL/GenBank/DDBJ whole genome shotgun (WGS) entry which is preliminary data.</text>
</comment>
<dbReference type="InterPro" id="IPR000719">
    <property type="entry name" value="Prot_kinase_dom"/>
</dbReference>
<dbReference type="PANTHER" id="PTHR13954:SF6">
    <property type="entry name" value="NON-SPECIFIC SERINE_THREONINE PROTEIN KINASE"/>
    <property type="match status" value="1"/>
</dbReference>
<keyword evidence="3" id="KW-1185">Reference proteome</keyword>
<evidence type="ECO:0000313" key="3">
    <source>
        <dbReference type="Proteomes" id="UP000766486"/>
    </source>
</evidence>
<reference evidence="2 3" key="1">
    <citation type="submission" date="2019-06" db="EMBL/GenBank/DDBJ databases">
        <authorList>
            <person name="Broberg M."/>
        </authorList>
    </citation>
    <scope>NUCLEOTIDE SEQUENCE [LARGE SCALE GENOMIC DNA]</scope>
</reference>
<dbReference type="PANTHER" id="PTHR13954">
    <property type="entry name" value="IRE1-RELATED"/>
    <property type="match status" value="1"/>
</dbReference>
<name>A0ABY6TUL3_BIOOC</name>
<dbReference type="SUPFAM" id="SSF56112">
    <property type="entry name" value="Protein kinase-like (PK-like)"/>
    <property type="match status" value="1"/>
</dbReference>
<gene>
    <name evidence="2" type="ORF">CLO192961_LOCUS82046</name>
</gene>
<dbReference type="Proteomes" id="UP000766486">
    <property type="component" value="Unassembled WGS sequence"/>
</dbReference>
<dbReference type="InterPro" id="IPR011009">
    <property type="entry name" value="Kinase-like_dom_sf"/>
</dbReference>
<accession>A0ABY6TUL3</accession>
<evidence type="ECO:0000313" key="2">
    <source>
        <dbReference type="EMBL" id="VUC22365.1"/>
    </source>
</evidence>
<dbReference type="EMBL" id="CABFNS010000551">
    <property type="protein sequence ID" value="VUC22365.1"/>
    <property type="molecule type" value="Genomic_DNA"/>
</dbReference>
<dbReference type="PROSITE" id="PS50011">
    <property type="entry name" value="PROTEIN_KINASE_DOM"/>
    <property type="match status" value="1"/>
</dbReference>
<dbReference type="Pfam" id="PF00069">
    <property type="entry name" value="Pkinase"/>
    <property type="match status" value="1"/>
</dbReference>
<evidence type="ECO:0000259" key="1">
    <source>
        <dbReference type="PROSITE" id="PS50011"/>
    </source>
</evidence>
<dbReference type="Gene3D" id="1.10.510.10">
    <property type="entry name" value="Transferase(Phosphotransferase) domain 1"/>
    <property type="match status" value="1"/>
</dbReference>
<dbReference type="InterPro" id="IPR045133">
    <property type="entry name" value="IRE1/2-like"/>
</dbReference>
<sequence>MSDNKPQLVKSLQDLEIVESYDPGATKPKKTTFFHITKDEEVYFGKTSKSKFDTTIDEFNAALQRIPDEEIYPEAPKDVQLTIAPSLTNEEAWVKRPGLTSYDSFRGTEFVPQSMLEETLIMERISRSPHPTFVKYYGCHVTRGRITSIYLEWLDQTLAQAVGTPEFDKLDKVKFIDAVKSALAHLHSLGLAHNDINPHNIMIKDGMPVLIDFGSCQSFGGRLQSLGTVGWCNEQFFTSAKEHDEFGVNKLRDWIQSPE</sequence>